<keyword evidence="3" id="KW-1185">Reference proteome</keyword>
<dbReference type="EMBL" id="JBEHZE010000001">
    <property type="protein sequence ID" value="MEX6633600.1"/>
    <property type="molecule type" value="Genomic_DNA"/>
</dbReference>
<evidence type="ECO:0000313" key="3">
    <source>
        <dbReference type="Proteomes" id="UP001560685"/>
    </source>
</evidence>
<reference evidence="2 3" key="1">
    <citation type="submission" date="2024-05" db="EMBL/GenBank/DDBJ databases">
        <title>Three bacterial strains, DH-69, EH-24, and ECK-19 isolated from coastal sediments.</title>
        <authorList>
            <person name="Ye Y.-Q."/>
            <person name="Du Z.-J."/>
        </authorList>
    </citation>
    <scope>NUCLEOTIDE SEQUENCE [LARGE SCALE GENOMIC DNA]</scope>
    <source>
        <strain evidence="2 3">ECK-19</strain>
    </source>
</reference>
<proteinExistence type="predicted"/>
<gene>
    <name evidence="2" type="ORF">ABFZ84_08555</name>
</gene>
<organism evidence="2 3">
    <name type="scientific">Hyphococcus lacteus</name>
    <dbReference type="NCBI Taxonomy" id="3143536"/>
    <lineage>
        <taxon>Bacteria</taxon>
        <taxon>Pseudomonadati</taxon>
        <taxon>Pseudomonadota</taxon>
        <taxon>Alphaproteobacteria</taxon>
        <taxon>Parvularculales</taxon>
        <taxon>Parvularculaceae</taxon>
        <taxon>Hyphococcus</taxon>
    </lineage>
</organism>
<dbReference type="Pfam" id="PF13480">
    <property type="entry name" value="Acetyltransf_6"/>
    <property type="match status" value="1"/>
</dbReference>
<dbReference type="Gene3D" id="3.40.630.30">
    <property type="match status" value="1"/>
</dbReference>
<dbReference type="InterPro" id="IPR017469">
    <property type="entry name" value="PEP-CTERM_FemAB-rel"/>
</dbReference>
<dbReference type="SUPFAM" id="SSF55729">
    <property type="entry name" value="Acyl-CoA N-acyltransferases (Nat)"/>
    <property type="match status" value="2"/>
</dbReference>
<dbReference type="InterPro" id="IPR016181">
    <property type="entry name" value="Acyl_CoA_acyltransferase"/>
</dbReference>
<comment type="caution">
    <text evidence="2">The sequence shown here is derived from an EMBL/GenBank/DDBJ whole genome shotgun (WGS) entry which is preliminary data.</text>
</comment>
<dbReference type="InterPro" id="IPR050644">
    <property type="entry name" value="PG_Glycine_Bridge_Synth"/>
</dbReference>
<dbReference type="PANTHER" id="PTHR36174">
    <property type="entry name" value="LIPID II:GLYCINE GLYCYLTRANSFERASE"/>
    <property type="match status" value="1"/>
</dbReference>
<evidence type="ECO:0000259" key="1">
    <source>
        <dbReference type="Pfam" id="PF13480"/>
    </source>
</evidence>
<dbReference type="Proteomes" id="UP001560685">
    <property type="component" value="Unassembled WGS sequence"/>
</dbReference>
<feature type="domain" description="BioF2-like acetyltransferase" evidence="1">
    <location>
        <begin position="159"/>
        <end position="296"/>
    </location>
</feature>
<dbReference type="NCBIfam" id="TIGR03019">
    <property type="entry name" value="pepcterm_femAB"/>
    <property type="match status" value="1"/>
</dbReference>
<protein>
    <submittedName>
        <fullName evidence="2">FemAB family XrtA/PEP-CTERM system-associated protein</fullName>
    </submittedName>
</protein>
<accession>A0ABV3Z475</accession>
<dbReference type="PANTHER" id="PTHR36174:SF1">
    <property type="entry name" value="LIPID II:GLYCINE GLYCYLTRANSFERASE"/>
    <property type="match status" value="1"/>
</dbReference>
<evidence type="ECO:0000313" key="2">
    <source>
        <dbReference type="EMBL" id="MEX6633600.1"/>
    </source>
</evidence>
<dbReference type="RefSeq" id="WP_369313576.1">
    <property type="nucleotide sequence ID" value="NZ_JBEHZE010000001.1"/>
</dbReference>
<sequence length="354" mass="39796">MNTQADSGQHTIVSTTNNINRNEWDNFVRTHHDGTFFHLSGWSETARSVYKYDPIYISARRDGDLVGILALSDAKAALTGRSLVSTAFSVGGGPLADNAETLRCLLDTAETIGTARKVDYIELRSEFSDDGWQKKTGTHAGFKAPIIANEKDALAAIPRKRRAEVRKAIALTEAGDLVLDQRRDLDSFYRLYAESLHRLGTPVFPKSFLYTLMEEFQDAAEILTLHYRGAPVASLVNFYHNDTVLPYYVGANDQAREARAFDYLYWITMRRAFARGFTHFDFGRSKVESGPFAYKKLWGFKPEPISYQIKPIRAKALPDVSANNPKFAMFVKLWPKMPLTLANRIGPALAPNFP</sequence>
<name>A0ABV3Z475_9PROT</name>
<dbReference type="InterPro" id="IPR038740">
    <property type="entry name" value="BioF2-like_GNAT_dom"/>
</dbReference>